<protein>
    <recommendedName>
        <fullName evidence="3">LysM domain-containing protein</fullName>
    </recommendedName>
</protein>
<dbReference type="InterPro" id="IPR036779">
    <property type="entry name" value="LysM_dom_sf"/>
</dbReference>
<dbReference type="PANTHER" id="PTHR33734:SF28">
    <property type="entry name" value="LYSM DOMAIN-CONTAINING GPI-ANCHORED PROTEIN 1-LIKE"/>
    <property type="match status" value="1"/>
</dbReference>
<feature type="chain" id="PRO_5044895582" description="LysM domain-containing protein" evidence="2">
    <location>
        <begin position="23"/>
        <end position="402"/>
    </location>
</feature>
<dbReference type="Pfam" id="PF01476">
    <property type="entry name" value="LysM"/>
    <property type="match status" value="2"/>
</dbReference>
<accession>A0ABD3ACA2</accession>
<reference evidence="4 5" key="1">
    <citation type="submission" date="2024-11" db="EMBL/GenBank/DDBJ databases">
        <title>A near-complete genome assembly of Cinchona calisaya.</title>
        <authorList>
            <person name="Lian D.C."/>
            <person name="Zhao X.W."/>
            <person name="Wei L."/>
        </authorList>
    </citation>
    <scope>NUCLEOTIDE SEQUENCE [LARGE SCALE GENOMIC DNA]</scope>
    <source>
        <tissue evidence="4">Nenye</tissue>
    </source>
</reference>
<feature type="transmembrane region" description="Helical" evidence="1">
    <location>
        <begin position="378"/>
        <end position="401"/>
    </location>
</feature>
<name>A0ABD3ACA2_9GENT</name>
<evidence type="ECO:0000256" key="2">
    <source>
        <dbReference type="SAM" id="SignalP"/>
    </source>
</evidence>
<keyword evidence="1" id="KW-1133">Transmembrane helix</keyword>
<comment type="caution">
    <text evidence="4">The sequence shown here is derived from an EMBL/GenBank/DDBJ whole genome shotgun (WGS) entry which is preliminary data.</text>
</comment>
<sequence length="402" mass="43058">MKLHDQYFVTLSLLGILPLTYSKSVIEPCTSSDSCTSFLSYRLPFGSKLPEIAYRFQINISDILASNSLDHDLTQPSFWNQILFPRNSILKLPISCPCTNGIRQSLLTHYAVQPADSVASIADSYGGLVSADQIMAVNGVNASNPLATGESLVIPLPCACFNNSNYGAATVYMSYVVQAGESLSSLAKVYGTTVSNLESVNGLGEPHVHPGDILAIPLPACSSANLNWHNESLIVPNGSQVLTANNCIKCKCGPTILNLQCSASGLLASCSRLQCKGSNLFIGDVQQTHTVHGCNVSTCVYRGHFGRKIFSSLVNSTQVQCTGKYRSHPANPYLTLCPASAPSQSPYSAYNGPMGSIGTNNNPASREVAFKSGTNRKLLGEISCSCLVLLEITIIFVLFFYT</sequence>
<keyword evidence="2" id="KW-0732">Signal</keyword>
<dbReference type="CDD" id="cd00118">
    <property type="entry name" value="LysM"/>
    <property type="match status" value="2"/>
</dbReference>
<evidence type="ECO:0000256" key="1">
    <source>
        <dbReference type="SAM" id="Phobius"/>
    </source>
</evidence>
<dbReference type="Gene3D" id="3.10.350.10">
    <property type="entry name" value="LysM domain"/>
    <property type="match status" value="2"/>
</dbReference>
<organism evidence="4 5">
    <name type="scientific">Cinchona calisaya</name>
    <dbReference type="NCBI Taxonomy" id="153742"/>
    <lineage>
        <taxon>Eukaryota</taxon>
        <taxon>Viridiplantae</taxon>
        <taxon>Streptophyta</taxon>
        <taxon>Embryophyta</taxon>
        <taxon>Tracheophyta</taxon>
        <taxon>Spermatophyta</taxon>
        <taxon>Magnoliopsida</taxon>
        <taxon>eudicotyledons</taxon>
        <taxon>Gunneridae</taxon>
        <taxon>Pentapetalae</taxon>
        <taxon>asterids</taxon>
        <taxon>lamiids</taxon>
        <taxon>Gentianales</taxon>
        <taxon>Rubiaceae</taxon>
        <taxon>Cinchonoideae</taxon>
        <taxon>Cinchoneae</taxon>
        <taxon>Cinchona</taxon>
    </lineage>
</organism>
<evidence type="ECO:0000259" key="3">
    <source>
        <dbReference type="PROSITE" id="PS51782"/>
    </source>
</evidence>
<feature type="domain" description="LysM" evidence="3">
    <location>
        <begin position="173"/>
        <end position="216"/>
    </location>
</feature>
<dbReference type="EMBL" id="JBJUIK010000004">
    <property type="protein sequence ID" value="KAL3529347.1"/>
    <property type="molecule type" value="Genomic_DNA"/>
</dbReference>
<evidence type="ECO:0000313" key="4">
    <source>
        <dbReference type="EMBL" id="KAL3529347.1"/>
    </source>
</evidence>
<feature type="domain" description="LysM" evidence="3">
    <location>
        <begin position="108"/>
        <end position="154"/>
    </location>
</feature>
<dbReference type="SUPFAM" id="SSF54106">
    <property type="entry name" value="LysM domain"/>
    <property type="match status" value="2"/>
</dbReference>
<proteinExistence type="predicted"/>
<dbReference type="SMART" id="SM00257">
    <property type="entry name" value="LysM"/>
    <property type="match status" value="2"/>
</dbReference>
<evidence type="ECO:0000313" key="5">
    <source>
        <dbReference type="Proteomes" id="UP001630127"/>
    </source>
</evidence>
<dbReference type="PROSITE" id="PS51782">
    <property type="entry name" value="LYSM"/>
    <property type="match status" value="2"/>
</dbReference>
<feature type="signal peptide" evidence="2">
    <location>
        <begin position="1"/>
        <end position="22"/>
    </location>
</feature>
<dbReference type="AlphaFoldDB" id="A0ABD3ACA2"/>
<dbReference type="PANTHER" id="PTHR33734">
    <property type="entry name" value="LYSM DOMAIN-CONTAINING GPI-ANCHORED PROTEIN 2"/>
    <property type="match status" value="1"/>
</dbReference>
<keyword evidence="1" id="KW-0812">Transmembrane</keyword>
<dbReference type="Proteomes" id="UP001630127">
    <property type="component" value="Unassembled WGS sequence"/>
</dbReference>
<gene>
    <name evidence="4" type="ORF">ACH5RR_008669</name>
</gene>
<keyword evidence="1" id="KW-0472">Membrane</keyword>
<dbReference type="InterPro" id="IPR018392">
    <property type="entry name" value="LysM"/>
</dbReference>
<keyword evidence="5" id="KW-1185">Reference proteome</keyword>